<sequence>MQRPTNHKYLHLADGDRWIWFRIACYIGKLRICQAKSQAQLGELKSRPFILNVQFPPSKVTVSILHHGDLLADQEVEVTCEAGSANPPAHLHWRYYHCSRIKKYMQRADHSKILLTSLNQVAKPSIEASSAQTIMPQDCEMDERIGIEDPTTEGSHGGFISRSRLLLRPEWRDHLDIVACLASNSVYNHFTKQNQIQLNVCFRPHFIGFQPGDSHSIVEGSSGTLDLIPYGNPRCSNIAWLVRGKVLKKSPIDPRTADFSKRSVKKALSKLTGLYQLDELLVIWNIKRNQTTNVTIKAENSLGTTEETFFLDVTYPAKVVGVVDANVSMGEMAVLVCMARGNPNSAINSFSWHRLLFPKWDKEANEAPAIETTSLGCNDVTRINGVIKHMVQCEDVDPFTMRSQLLVYNVTRDDVGLYSCTVDNGISASHQSQVKLFSACKDSHFGNSVAVYSCITIFFLSVAPEIVRQPKFAKVAAPFGTGAVLQCFVRVEPMPRVTWLLNRRDQEGRTTVARVLDTQCGAFVAELGVPCIKPARPKFFQTLTQIRPGYYAAKLHISAVHVSDFGQYTCKAVTASGDEDRFAIQVTGTGPPEIPYDLRLLNATALSLQVAWGQGFNGGYKQTFTVNAKLHTFLYDIVYSLVLVLENHDGFGGYHSIKAVGYSKPNSIFIIVAACVIGGMVILINIVVITYLIRKRHSRGSQTPDFSATKSHILPLEKQYRGGPEHGSSTNDAVTKVQQTVPIMVGSLFRGYTMFSGGHYCRDLHHRHMIGEHFYVSDPSKIGETAQVNSVYGYVPHGDHGLEFSDPVCKSVYMSGVPATSCINETNYPHIHRTLAGGESHTSPVPVRTLNHHSISSVPKVSKIAFGQSHQSGSKFFGRSRSRLRRRQSFSDALHRGLTANGMLNYHSRHYRSTLERLPAGSNYPDSSYPFNPLDDQQCGADSSRTLLLNGISMSESATRDTEPSASNIEWRGIPDVVV</sequence>
<dbReference type="PROSITE" id="PS50835">
    <property type="entry name" value="IG_LIKE"/>
    <property type="match status" value="2"/>
</dbReference>
<keyword evidence="9" id="KW-1185">Reference proteome</keyword>
<dbReference type="GO" id="GO:0005911">
    <property type="term" value="C:cell-cell junction"/>
    <property type="evidence" value="ECO:0007669"/>
    <property type="project" value="TreeGrafter"/>
</dbReference>
<dbReference type="Proteomes" id="UP000274429">
    <property type="component" value="Unassembled WGS sequence"/>
</dbReference>
<dbReference type="WBParaSite" id="TTAC_0000196701-mRNA-1">
    <property type="protein sequence ID" value="TTAC_0000196701-mRNA-1"/>
    <property type="gene ID" value="TTAC_0000196701"/>
</dbReference>
<dbReference type="SMART" id="SM00409">
    <property type="entry name" value="IG"/>
    <property type="match status" value="3"/>
</dbReference>
<keyword evidence="2 6" id="KW-0472">Membrane</keyword>
<gene>
    <name evidence="8" type="ORF">TTAC_LOCUS1954</name>
</gene>
<accession>A0A0R3WMH9</accession>
<evidence type="ECO:0000313" key="8">
    <source>
        <dbReference type="EMBL" id="VDM18694.1"/>
    </source>
</evidence>
<keyword evidence="5" id="KW-0393">Immunoglobulin domain</keyword>
<dbReference type="InterPro" id="IPR003598">
    <property type="entry name" value="Ig_sub2"/>
</dbReference>
<feature type="domain" description="Ig-like" evidence="7">
    <location>
        <begin position="464"/>
        <end position="587"/>
    </location>
</feature>
<dbReference type="PANTHER" id="PTHR11640">
    <property type="entry name" value="NEPHRIN"/>
    <property type="match status" value="1"/>
</dbReference>
<keyword evidence="4" id="KW-0325">Glycoprotein</keyword>
<proteinExistence type="predicted"/>
<protein>
    <submittedName>
        <fullName evidence="10">Ig-like domain-containing protein</fullName>
    </submittedName>
</protein>
<dbReference type="SMART" id="SM00408">
    <property type="entry name" value="IGc2"/>
    <property type="match status" value="2"/>
</dbReference>
<dbReference type="AlphaFoldDB" id="A0A0R3WMH9"/>
<evidence type="ECO:0000313" key="9">
    <source>
        <dbReference type="Proteomes" id="UP000274429"/>
    </source>
</evidence>
<evidence type="ECO:0000256" key="3">
    <source>
        <dbReference type="ARBA" id="ARBA00023157"/>
    </source>
</evidence>
<evidence type="ECO:0000256" key="5">
    <source>
        <dbReference type="ARBA" id="ARBA00023319"/>
    </source>
</evidence>
<dbReference type="STRING" id="6205.A0A0R3WMH9"/>
<comment type="subcellular location">
    <subcellularLocation>
        <location evidence="1">Membrane</location>
        <topology evidence="1">Single-pass type I membrane protein</topology>
    </subcellularLocation>
</comment>
<dbReference type="SUPFAM" id="SSF48726">
    <property type="entry name" value="Immunoglobulin"/>
    <property type="match status" value="4"/>
</dbReference>
<keyword evidence="6" id="KW-0812">Transmembrane</keyword>
<dbReference type="EMBL" id="UYWX01000634">
    <property type="protein sequence ID" value="VDM18694.1"/>
    <property type="molecule type" value="Genomic_DNA"/>
</dbReference>
<evidence type="ECO:0000256" key="4">
    <source>
        <dbReference type="ARBA" id="ARBA00023180"/>
    </source>
</evidence>
<dbReference type="OrthoDB" id="10028801at2759"/>
<dbReference type="InterPro" id="IPR036179">
    <property type="entry name" value="Ig-like_dom_sf"/>
</dbReference>
<evidence type="ECO:0000256" key="6">
    <source>
        <dbReference type="SAM" id="Phobius"/>
    </source>
</evidence>
<evidence type="ECO:0000256" key="1">
    <source>
        <dbReference type="ARBA" id="ARBA00004479"/>
    </source>
</evidence>
<evidence type="ECO:0000259" key="7">
    <source>
        <dbReference type="PROSITE" id="PS50835"/>
    </source>
</evidence>
<keyword evidence="6" id="KW-1133">Transmembrane helix</keyword>
<reference evidence="10" key="1">
    <citation type="submission" date="2017-02" db="UniProtKB">
        <authorList>
            <consortium name="WormBaseParasite"/>
        </authorList>
    </citation>
    <scope>IDENTIFICATION</scope>
</reference>
<dbReference type="InterPro" id="IPR003599">
    <property type="entry name" value="Ig_sub"/>
</dbReference>
<dbReference type="InterPro" id="IPR051275">
    <property type="entry name" value="Cell_adhesion_signaling"/>
</dbReference>
<dbReference type="Gene3D" id="2.60.40.10">
    <property type="entry name" value="Immunoglobulins"/>
    <property type="match status" value="4"/>
</dbReference>
<dbReference type="GO" id="GO:0005886">
    <property type="term" value="C:plasma membrane"/>
    <property type="evidence" value="ECO:0007669"/>
    <property type="project" value="TreeGrafter"/>
</dbReference>
<feature type="transmembrane region" description="Helical" evidence="6">
    <location>
        <begin position="668"/>
        <end position="693"/>
    </location>
</feature>
<evidence type="ECO:0000256" key="2">
    <source>
        <dbReference type="ARBA" id="ARBA00023136"/>
    </source>
</evidence>
<feature type="domain" description="Ig-like" evidence="7">
    <location>
        <begin position="316"/>
        <end position="438"/>
    </location>
</feature>
<dbReference type="InterPro" id="IPR007110">
    <property type="entry name" value="Ig-like_dom"/>
</dbReference>
<organism evidence="10">
    <name type="scientific">Hydatigena taeniaeformis</name>
    <name type="common">Feline tapeworm</name>
    <name type="synonym">Taenia taeniaeformis</name>
    <dbReference type="NCBI Taxonomy" id="6205"/>
    <lineage>
        <taxon>Eukaryota</taxon>
        <taxon>Metazoa</taxon>
        <taxon>Spiralia</taxon>
        <taxon>Lophotrochozoa</taxon>
        <taxon>Platyhelminthes</taxon>
        <taxon>Cestoda</taxon>
        <taxon>Eucestoda</taxon>
        <taxon>Cyclophyllidea</taxon>
        <taxon>Taeniidae</taxon>
        <taxon>Hydatigera</taxon>
    </lineage>
</organism>
<dbReference type="InterPro" id="IPR013783">
    <property type="entry name" value="Ig-like_fold"/>
</dbReference>
<dbReference type="GO" id="GO:0050839">
    <property type="term" value="F:cell adhesion molecule binding"/>
    <property type="evidence" value="ECO:0007669"/>
    <property type="project" value="TreeGrafter"/>
</dbReference>
<reference evidence="8 9" key="2">
    <citation type="submission" date="2018-11" db="EMBL/GenBank/DDBJ databases">
        <authorList>
            <consortium name="Pathogen Informatics"/>
        </authorList>
    </citation>
    <scope>NUCLEOTIDE SEQUENCE [LARGE SCALE GENOMIC DNA]</scope>
</reference>
<keyword evidence="3" id="KW-1015">Disulfide bond</keyword>
<dbReference type="GO" id="GO:0098609">
    <property type="term" value="P:cell-cell adhesion"/>
    <property type="evidence" value="ECO:0007669"/>
    <property type="project" value="TreeGrafter"/>
</dbReference>
<dbReference type="PANTHER" id="PTHR11640:SF164">
    <property type="entry name" value="MAM DOMAIN-CONTAINING GLYCOSYLPHOSPHATIDYLINOSITOL ANCHOR PROTEIN 1"/>
    <property type="match status" value="1"/>
</dbReference>
<name>A0A0R3WMH9_HYDTA</name>
<evidence type="ECO:0000313" key="10">
    <source>
        <dbReference type="WBParaSite" id="TTAC_0000196701-mRNA-1"/>
    </source>
</evidence>